<accession>A0AB39L0C6</accession>
<gene>
    <name evidence="2" type="ORF">AB5L97_14255</name>
</gene>
<evidence type="ECO:0000313" key="2">
    <source>
        <dbReference type="EMBL" id="XDP44426.1"/>
    </source>
</evidence>
<feature type="region of interest" description="Disordered" evidence="1">
    <location>
        <begin position="1"/>
        <end position="20"/>
    </location>
</feature>
<dbReference type="InterPro" id="IPR032710">
    <property type="entry name" value="NTF2-like_dom_sf"/>
</dbReference>
<dbReference type="RefSeq" id="WP_369045131.1">
    <property type="nucleotide sequence ID" value="NZ_CP163302.1"/>
</dbReference>
<proteinExistence type="predicted"/>
<sequence length="144" mass="15995">MIGETTARGEPAERGPRGAGAGTLKELCASFVDGYRRRDPALLLGLYLDSARIVPAWNETHPVSPAEDIEDRMRLGLPMQFRVQDIFEDGARAHVRLAWSVEGTTTDGTDLEISGTASLECEKRDRRWYIASEWLRHEAPGLEG</sequence>
<evidence type="ECO:0000256" key="1">
    <source>
        <dbReference type="SAM" id="MobiDB-lite"/>
    </source>
</evidence>
<reference evidence="2" key="1">
    <citation type="submission" date="2024-07" db="EMBL/GenBank/DDBJ databases">
        <authorList>
            <person name="fu j."/>
        </authorList>
    </citation>
    <scope>NUCLEOTIDE SEQUENCE</scope>
    <source>
        <strain evidence="2">P10A9</strain>
    </source>
</reference>
<organism evidence="2">
    <name type="scientific">Sinomonas puerhi</name>
    <dbReference type="NCBI Taxonomy" id="3238584"/>
    <lineage>
        <taxon>Bacteria</taxon>
        <taxon>Bacillati</taxon>
        <taxon>Actinomycetota</taxon>
        <taxon>Actinomycetes</taxon>
        <taxon>Micrococcales</taxon>
        <taxon>Micrococcaceae</taxon>
        <taxon>Sinomonas</taxon>
    </lineage>
</organism>
<dbReference type="SUPFAM" id="SSF54427">
    <property type="entry name" value="NTF2-like"/>
    <property type="match status" value="1"/>
</dbReference>
<dbReference type="AlphaFoldDB" id="A0AB39L0C6"/>
<name>A0AB39L0C6_9MICC</name>
<evidence type="ECO:0008006" key="3">
    <source>
        <dbReference type="Google" id="ProtNLM"/>
    </source>
</evidence>
<dbReference type="KEGG" id="spue:AB5L97_14255"/>
<protein>
    <recommendedName>
        <fullName evidence="3">Ketosteroid isomerase-like protein</fullName>
    </recommendedName>
</protein>
<dbReference type="EMBL" id="CP163302">
    <property type="protein sequence ID" value="XDP44426.1"/>
    <property type="molecule type" value="Genomic_DNA"/>
</dbReference>
<dbReference type="Gene3D" id="3.10.450.50">
    <property type="match status" value="1"/>
</dbReference>